<evidence type="ECO:0000313" key="2">
    <source>
        <dbReference type="EMBL" id="CDI11619.1"/>
    </source>
</evidence>
<name>U4Q2X2_9HYPH</name>
<sequence length="133" mass="14542">MVLFLIGLDGGTVLAPLFRMLLLVAVGKDLVFLNASLVQLGHCAGAGTFPLRAFSEVFPVCMCHYRLLLASDGLLRQSRPPPVAPELPPCLFVPELLSPSVVRDRRERGFVLNDGADARTDDRRRNDGRSKNA</sequence>
<dbReference type="Proteomes" id="UP000016944">
    <property type="component" value="Chromosome II"/>
</dbReference>
<feature type="compositionally biased region" description="Basic and acidic residues" evidence="1">
    <location>
        <begin position="116"/>
        <end position="133"/>
    </location>
</feature>
<evidence type="ECO:0000256" key="1">
    <source>
        <dbReference type="SAM" id="MobiDB-lite"/>
    </source>
</evidence>
<evidence type="ECO:0000313" key="3">
    <source>
        <dbReference type="Proteomes" id="UP000016944"/>
    </source>
</evidence>
<feature type="region of interest" description="Disordered" evidence="1">
    <location>
        <begin position="114"/>
        <end position="133"/>
    </location>
</feature>
<protein>
    <submittedName>
        <fullName evidence="2">Uncharacterized protein</fullName>
    </submittedName>
</protein>
<reference evidence="2 3" key="1">
    <citation type="journal article" date="2013" name="Genome Announc.">
        <title>Complete Genome Sequence of the Sesbania Symbiont and Rice Growth-Promoting Endophyte Rhizobium sp. Strain IRBG74.</title>
        <authorList>
            <person name="Crook M.B."/>
            <person name="Mitra S."/>
            <person name="Ane J.M."/>
            <person name="Sadowsky M.J."/>
            <person name="Gyaneshwar P."/>
        </authorList>
    </citation>
    <scope>NUCLEOTIDE SEQUENCE [LARGE SCALE GENOMIC DNA]</scope>
    <source>
        <strain evidence="2 3">IRBG74</strain>
    </source>
</reference>
<proteinExistence type="predicted"/>
<dbReference type="EMBL" id="HG518323">
    <property type="protein sequence ID" value="CDI11619.1"/>
    <property type="molecule type" value="Genomic_DNA"/>
</dbReference>
<accession>U4Q2X2</accession>
<gene>
    <name evidence="2" type="ORF">BN877_II1834</name>
</gene>
<organism evidence="2 3">
    <name type="scientific">Agrobacterium pusense</name>
    <dbReference type="NCBI Taxonomy" id="648995"/>
    <lineage>
        <taxon>Bacteria</taxon>
        <taxon>Pseudomonadati</taxon>
        <taxon>Pseudomonadota</taxon>
        <taxon>Alphaproteobacteria</taxon>
        <taxon>Hyphomicrobiales</taxon>
        <taxon>Rhizobiaceae</taxon>
        <taxon>Rhizobium/Agrobacterium group</taxon>
        <taxon>Agrobacterium</taxon>
    </lineage>
</organism>
<dbReference type="AlphaFoldDB" id="U4Q2X2"/>
<dbReference type="KEGG" id="rir:BN877_II1834"/>
<dbReference type="HOGENOM" id="CLU_1905055_0_0_5"/>